<protein>
    <submittedName>
        <fullName evidence="2">Uncharacterized protein</fullName>
    </submittedName>
</protein>
<name>A0A1W0XDN3_HYPEX</name>
<dbReference type="Proteomes" id="UP000192578">
    <property type="component" value="Unassembled WGS sequence"/>
</dbReference>
<organism evidence="2 3">
    <name type="scientific">Hypsibius exemplaris</name>
    <name type="common">Freshwater tardigrade</name>
    <dbReference type="NCBI Taxonomy" id="2072580"/>
    <lineage>
        <taxon>Eukaryota</taxon>
        <taxon>Metazoa</taxon>
        <taxon>Ecdysozoa</taxon>
        <taxon>Tardigrada</taxon>
        <taxon>Eutardigrada</taxon>
        <taxon>Parachela</taxon>
        <taxon>Hypsibioidea</taxon>
        <taxon>Hypsibiidae</taxon>
        <taxon>Hypsibius</taxon>
    </lineage>
</organism>
<sequence>MALYGPTKFLVSPMTILRFVKYFQRRLNTCVIQSVIQHVLRAVRHTSTLPSERGVGIVKSSNGSIKRQRKIAMGSCTQRPYSEQSCTCHQEVEESGKHGPFVDPIMIIRTLCLFFVLVAPTLQASSPSSSSSGYSGGGTSSGSSSSGSSYAVPSRQGELGYGSGGDYGAGGGAYSGGGYNGLGGGGLDASGGLGLGGGLGGSTPFGYSSGYGYGYRKYIPVPWWIWYPTTISYNKGYGYGGGLGSLFGGGGLGGGGGGWNNGVGGYGNNGYGGYNGGGYSGVSGAYGGSPGGYGR</sequence>
<gene>
    <name evidence="2" type="ORF">BV898_00498</name>
</gene>
<dbReference type="EMBL" id="MTYJ01000002">
    <property type="protein sequence ID" value="OQV25560.1"/>
    <property type="molecule type" value="Genomic_DNA"/>
</dbReference>
<evidence type="ECO:0000256" key="1">
    <source>
        <dbReference type="SAM" id="MobiDB-lite"/>
    </source>
</evidence>
<reference evidence="3" key="1">
    <citation type="submission" date="2017-01" db="EMBL/GenBank/DDBJ databases">
        <title>Comparative genomics of anhydrobiosis in the tardigrade Hypsibius dujardini.</title>
        <authorList>
            <person name="Yoshida Y."/>
            <person name="Koutsovoulos G."/>
            <person name="Laetsch D."/>
            <person name="Stevens L."/>
            <person name="Kumar S."/>
            <person name="Horikawa D."/>
            <person name="Ishino K."/>
            <person name="Komine S."/>
            <person name="Tomita M."/>
            <person name="Blaxter M."/>
            <person name="Arakawa K."/>
        </authorList>
    </citation>
    <scope>NUCLEOTIDE SEQUENCE [LARGE SCALE GENOMIC DNA]</scope>
    <source>
        <strain evidence="3">Z151</strain>
    </source>
</reference>
<comment type="caution">
    <text evidence="2">The sequence shown here is derived from an EMBL/GenBank/DDBJ whole genome shotgun (WGS) entry which is preliminary data.</text>
</comment>
<proteinExistence type="predicted"/>
<feature type="region of interest" description="Disordered" evidence="1">
    <location>
        <begin position="124"/>
        <end position="151"/>
    </location>
</feature>
<keyword evidence="3" id="KW-1185">Reference proteome</keyword>
<evidence type="ECO:0000313" key="3">
    <source>
        <dbReference type="Proteomes" id="UP000192578"/>
    </source>
</evidence>
<dbReference type="AlphaFoldDB" id="A0A1W0XDN3"/>
<accession>A0A1W0XDN3</accession>
<evidence type="ECO:0000313" key="2">
    <source>
        <dbReference type="EMBL" id="OQV25560.1"/>
    </source>
</evidence>